<accession>A0AAV3P9D0</accession>
<sequence>MGCYLCMYKILFNMYLIPNNRINWGSGCTPEPFYSTLGSLSPTTLPARLAPRALPPVPLGLPRAPLMARVTLRASTIGGICNDPPQVGRPEVKIINNL</sequence>
<dbReference type="Proteomes" id="UP001454036">
    <property type="component" value="Unassembled WGS sequence"/>
</dbReference>
<dbReference type="AlphaFoldDB" id="A0AAV3P9D0"/>
<protein>
    <submittedName>
        <fullName evidence="1">Uncharacterized protein</fullName>
    </submittedName>
</protein>
<organism evidence="1 2">
    <name type="scientific">Lithospermum erythrorhizon</name>
    <name type="common">Purple gromwell</name>
    <name type="synonym">Lithospermum officinale var. erythrorhizon</name>
    <dbReference type="NCBI Taxonomy" id="34254"/>
    <lineage>
        <taxon>Eukaryota</taxon>
        <taxon>Viridiplantae</taxon>
        <taxon>Streptophyta</taxon>
        <taxon>Embryophyta</taxon>
        <taxon>Tracheophyta</taxon>
        <taxon>Spermatophyta</taxon>
        <taxon>Magnoliopsida</taxon>
        <taxon>eudicotyledons</taxon>
        <taxon>Gunneridae</taxon>
        <taxon>Pentapetalae</taxon>
        <taxon>asterids</taxon>
        <taxon>lamiids</taxon>
        <taxon>Boraginales</taxon>
        <taxon>Boraginaceae</taxon>
        <taxon>Boraginoideae</taxon>
        <taxon>Lithospermeae</taxon>
        <taxon>Lithospermum</taxon>
    </lineage>
</organism>
<name>A0AAV3P9D0_LITER</name>
<comment type="caution">
    <text evidence="1">The sequence shown here is derived from an EMBL/GenBank/DDBJ whole genome shotgun (WGS) entry which is preliminary data.</text>
</comment>
<evidence type="ECO:0000313" key="1">
    <source>
        <dbReference type="EMBL" id="GAA0148189.1"/>
    </source>
</evidence>
<dbReference type="EMBL" id="BAABME010016964">
    <property type="protein sequence ID" value="GAA0148189.1"/>
    <property type="molecule type" value="Genomic_DNA"/>
</dbReference>
<proteinExistence type="predicted"/>
<reference evidence="1 2" key="1">
    <citation type="submission" date="2024-01" db="EMBL/GenBank/DDBJ databases">
        <title>The complete chloroplast genome sequence of Lithospermum erythrorhizon: insights into the phylogenetic relationship among Boraginaceae species and the maternal lineages of purple gromwells.</title>
        <authorList>
            <person name="Okada T."/>
            <person name="Watanabe K."/>
        </authorList>
    </citation>
    <scope>NUCLEOTIDE SEQUENCE [LARGE SCALE GENOMIC DNA]</scope>
</reference>
<keyword evidence="2" id="KW-1185">Reference proteome</keyword>
<evidence type="ECO:0000313" key="2">
    <source>
        <dbReference type="Proteomes" id="UP001454036"/>
    </source>
</evidence>
<gene>
    <name evidence="1" type="ORF">LIER_36667</name>
</gene>